<dbReference type="AlphaFoldDB" id="A0A848L896"/>
<dbReference type="EMBL" id="JABBJJ010000026">
    <property type="protein sequence ID" value="NMO14834.1"/>
    <property type="molecule type" value="Genomic_DNA"/>
</dbReference>
<dbReference type="RefSeq" id="WP_169344129.1">
    <property type="nucleotide sequence ID" value="NZ_JABBJJ010000026.1"/>
</dbReference>
<evidence type="ECO:0000313" key="1">
    <source>
        <dbReference type="EMBL" id="NMO14834.1"/>
    </source>
</evidence>
<sequence>MATTEKSPWRWLVRGAVVLGLASVLGLALAWTEGLPEGPVPVAWDREACAHCRMHVGEPAFAAQLQLADGRVLNFDDPGCLLRYEAEKRPAVHAAWFHHVREDRWIPGAQVAFVPVSPTPMGYGVGAVEAGAPGARAPAEVLAGMVGSREVTP</sequence>
<organism evidence="1 2">
    <name type="scientific">Pyxidicoccus fallax</name>
    <dbReference type="NCBI Taxonomy" id="394095"/>
    <lineage>
        <taxon>Bacteria</taxon>
        <taxon>Pseudomonadati</taxon>
        <taxon>Myxococcota</taxon>
        <taxon>Myxococcia</taxon>
        <taxon>Myxococcales</taxon>
        <taxon>Cystobacterineae</taxon>
        <taxon>Myxococcaceae</taxon>
        <taxon>Pyxidicoccus</taxon>
    </lineage>
</organism>
<protein>
    <submittedName>
        <fullName evidence="1">Uncharacterized protein</fullName>
    </submittedName>
</protein>
<accession>A0A848L896</accession>
<name>A0A848L896_9BACT</name>
<keyword evidence="2" id="KW-1185">Reference proteome</keyword>
<proteinExistence type="predicted"/>
<reference evidence="1 2" key="1">
    <citation type="submission" date="2020-04" db="EMBL/GenBank/DDBJ databases">
        <title>Draft genome of Pyxidicoccus fallax type strain.</title>
        <authorList>
            <person name="Whitworth D.E."/>
        </authorList>
    </citation>
    <scope>NUCLEOTIDE SEQUENCE [LARGE SCALE GENOMIC DNA]</scope>
    <source>
        <strain evidence="1 2">DSM 14698</strain>
    </source>
</reference>
<gene>
    <name evidence="1" type="ORF">HG543_08165</name>
</gene>
<evidence type="ECO:0000313" key="2">
    <source>
        <dbReference type="Proteomes" id="UP000518300"/>
    </source>
</evidence>
<dbReference type="SUPFAM" id="SSF160387">
    <property type="entry name" value="NosL/MerB-like"/>
    <property type="match status" value="1"/>
</dbReference>
<comment type="caution">
    <text evidence="1">The sequence shown here is derived from an EMBL/GenBank/DDBJ whole genome shotgun (WGS) entry which is preliminary data.</text>
</comment>
<dbReference type="Proteomes" id="UP000518300">
    <property type="component" value="Unassembled WGS sequence"/>
</dbReference>